<comment type="caution">
    <text evidence="1">The sequence shown here is derived from an EMBL/GenBank/DDBJ whole genome shotgun (WGS) entry which is preliminary data.</text>
</comment>
<keyword evidence="2" id="KW-1185">Reference proteome</keyword>
<name>A0ACB0K294_TRIPR</name>
<dbReference type="EMBL" id="CASHSV030000132">
    <property type="protein sequence ID" value="CAJ2651427.1"/>
    <property type="molecule type" value="Genomic_DNA"/>
</dbReference>
<gene>
    <name evidence="1" type="ORF">MILVUS5_LOCUS19069</name>
</gene>
<proteinExistence type="predicted"/>
<reference evidence="1" key="1">
    <citation type="submission" date="2023-10" db="EMBL/GenBank/DDBJ databases">
        <authorList>
            <person name="Rodriguez Cubillos JULIANA M."/>
            <person name="De Vega J."/>
        </authorList>
    </citation>
    <scope>NUCLEOTIDE SEQUENCE</scope>
</reference>
<accession>A0ACB0K294</accession>
<evidence type="ECO:0000313" key="2">
    <source>
        <dbReference type="Proteomes" id="UP001177021"/>
    </source>
</evidence>
<organism evidence="1 2">
    <name type="scientific">Trifolium pratense</name>
    <name type="common">Red clover</name>
    <dbReference type="NCBI Taxonomy" id="57577"/>
    <lineage>
        <taxon>Eukaryota</taxon>
        <taxon>Viridiplantae</taxon>
        <taxon>Streptophyta</taxon>
        <taxon>Embryophyta</taxon>
        <taxon>Tracheophyta</taxon>
        <taxon>Spermatophyta</taxon>
        <taxon>Magnoliopsida</taxon>
        <taxon>eudicotyledons</taxon>
        <taxon>Gunneridae</taxon>
        <taxon>Pentapetalae</taxon>
        <taxon>rosids</taxon>
        <taxon>fabids</taxon>
        <taxon>Fabales</taxon>
        <taxon>Fabaceae</taxon>
        <taxon>Papilionoideae</taxon>
        <taxon>50 kb inversion clade</taxon>
        <taxon>NPAAA clade</taxon>
        <taxon>Hologalegina</taxon>
        <taxon>IRL clade</taxon>
        <taxon>Trifolieae</taxon>
        <taxon>Trifolium</taxon>
    </lineage>
</organism>
<evidence type="ECO:0000313" key="1">
    <source>
        <dbReference type="EMBL" id="CAJ2651427.1"/>
    </source>
</evidence>
<sequence length="888" mass="100200">MTFFYSRRRYSTFKYRRECKYCHRLGHTIFQCWKLHGLPRPSNQKNKGGGEGQTFQASNSDQEHQSSSIQLSFTMEQLDRLYKILESNTLSGSVAPKGTSALFSVSPSRAWIVDSGASDHMTGDSTLFSSYSPCAGNHKIKIADGSFSAIAGKGSVVLSPSLTLKDVLHVPNLSCSLMSVSKLAQDRNCQTNFFRTHCVFQDLNSGKMIGSAKESGGLYYFDIEPESQLPSKPISSCFESFLVLNNNNDDVMLWHSRLGHPSFPYLKHLFPELFRNKDLSLFKCEACEFAKHHRSHFPLQPYKPSKPFSVIHSDVWGPNRTSTLSHKKWFITFIDDHSRVCWVYLLKGKSDGGNLNEDSSQTEDMSFFNSFQTEDMSFFNNLSLPVSQSSKTYTSAPTKNGHDSLSNPTPVMSSELVESESTFSHEENNENLENNDNDDLIEMPQNNESYKDNRFEAGNKTWKGNVFVRKNHKESDESTSQHCHESEPGNDQLPKKRKGKSISVSESRILYPDIDDPVAVRKPVRSCTKYPLSNFISYSNLSSSFSAFTSKLSSVEIPKNVQVALEVPKWREAVLEEMKALEKNKTWSVMTLPDGKKTVGCKWVFTVKYNSDGSIERYKARLVAKGFTQTYGIDYSETFAPVAKLNTVRILLSLAANLDWPLHQLDVKNAFLNGDLEEEVYMDIPPGFEDKFGSNVCKLNKSLYGLKQSPRAWFEKFTYSMKKQGYIQGQADHTLFTKFSQDGKIAVLIVYVDDIVLTGDDIVEMARVKEKLALDFEIKDLGSMRYFLGMEVARSKDGIVVSQQKYILDLLKETGMSGCRPADTPMDPNAKLWEEGSVPVDTGRYQRLVGKLIYLSHTRPDIAFSVSVVQSLTEDQPPDIVPMFGVIL</sequence>
<protein>
    <submittedName>
        <fullName evidence="1">Uncharacterized protein</fullName>
    </submittedName>
</protein>
<dbReference type="Proteomes" id="UP001177021">
    <property type="component" value="Unassembled WGS sequence"/>
</dbReference>